<evidence type="ECO:0000259" key="5">
    <source>
        <dbReference type="Pfam" id="PF06429"/>
    </source>
</evidence>
<name>A0A1J5T507_9ZZZZ</name>
<dbReference type="Pfam" id="PF00460">
    <property type="entry name" value="Flg_bb_rod"/>
    <property type="match status" value="1"/>
</dbReference>
<comment type="subunit">
    <text evidence="2">The basal body constitutes a major portion of the flagellar organelle and consists of five rings (E,L,P,S, and M) mounted on a central rod. The rod consists of about 26 subunits of FlgG in the distal portion, and FlgB, FlgC and FlgF are thought to build up the proximal portion of the rod with about 6 subunits each.</text>
</comment>
<keyword evidence="7" id="KW-0969">Cilium</keyword>
<dbReference type="EMBL" id="MLJW01000008">
    <property type="protein sequence ID" value="OIR15927.1"/>
    <property type="molecule type" value="Genomic_DNA"/>
</dbReference>
<dbReference type="InterPro" id="IPR001444">
    <property type="entry name" value="Flag_bb_rod_N"/>
</dbReference>
<dbReference type="InterPro" id="IPR037925">
    <property type="entry name" value="FlgE/F/G-like"/>
</dbReference>
<dbReference type="InterPro" id="IPR012836">
    <property type="entry name" value="FlgF"/>
</dbReference>
<evidence type="ECO:0000256" key="3">
    <source>
        <dbReference type="ARBA" id="ARBA00040228"/>
    </source>
</evidence>
<dbReference type="AlphaFoldDB" id="A0A1J5T507"/>
<keyword evidence="7" id="KW-0966">Cell projection</keyword>
<dbReference type="GO" id="GO:0071978">
    <property type="term" value="P:bacterial-type flagellum-dependent swarming motility"/>
    <property type="evidence" value="ECO:0007669"/>
    <property type="project" value="TreeGrafter"/>
</dbReference>
<dbReference type="InterPro" id="IPR010930">
    <property type="entry name" value="Flg_bb/hook_C_dom"/>
</dbReference>
<comment type="similarity">
    <text evidence="1">Belongs to the flagella basal body rod proteins family.</text>
</comment>
<accession>A0A1J5T507</accession>
<dbReference type="InterPro" id="IPR053967">
    <property type="entry name" value="LlgE_F_G-like_D1"/>
</dbReference>
<dbReference type="Pfam" id="PF22692">
    <property type="entry name" value="LlgE_F_G_D1"/>
    <property type="match status" value="1"/>
</dbReference>
<proteinExistence type="inferred from homology"/>
<evidence type="ECO:0000256" key="1">
    <source>
        <dbReference type="ARBA" id="ARBA00009677"/>
    </source>
</evidence>
<evidence type="ECO:0000256" key="2">
    <source>
        <dbReference type="ARBA" id="ARBA00038560"/>
    </source>
</evidence>
<keyword evidence="7" id="KW-0282">Flagellum</keyword>
<dbReference type="NCBIfam" id="TIGR03506">
    <property type="entry name" value="FlgEFG_subfam"/>
    <property type="match status" value="1"/>
</dbReference>
<dbReference type="SUPFAM" id="SSF117143">
    <property type="entry name" value="Flagellar hook protein flgE"/>
    <property type="match status" value="1"/>
</dbReference>
<dbReference type="GO" id="GO:0030694">
    <property type="term" value="C:bacterial-type flagellum basal body, rod"/>
    <property type="evidence" value="ECO:0007669"/>
    <property type="project" value="InterPro"/>
</dbReference>
<comment type="caution">
    <text evidence="7">The sequence shown here is derived from an EMBL/GenBank/DDBJ whole genome shotgun (WGS) entry which is preliminary data.</text>
</comment>
<dbReference type="PANTHER" id="PTHR30435">
    <property type="entry name" value="FLAGELLAR PROTEIN"/>
    <property type="match status" value="1"/>
</dbReference>
<dbReference type="PANTHER" id="PTHR30435:SF18">
    <property type="entry name" value="FLAGELLAR BASAL-BODY ROD PROTEIN FLGF"/>
    <property type="match status" value="1"/>
</dbReference>
<dbReference type="NCBIfam" id="NF009280">
    <property type="entry name" value="PRK12640.1"/>
    <property type="match status" value="1"/>
</dbReference>
<dbReference type="InterPro" id="IPR020013">
    <property type="entry name" value="Flagellar_FlgE/F/G"/>
</dbReference>
<evidence type="ECO:0000313" key="7">
    <source>
        <dbReference type="EMBL" id="OIR15927.1"/>
    </source>
</evidence>
<protein>
    <recommendedName>
        <fullName evidence="3">Flagellar basal-body rod protein FlgF</fullName>
    </recommendedName>
</protein>
<dbReference type="Pfam" id="PF06429">
    <property type="entry name" value="Flg_bbr_C"/>
    <property type="match status" value="1"/>
</dbReference>
<dbReference type="NCBIfam" id="TIGR02490">
    <property type="entry name" value="flgF"/>
    <property type="match status" value="1"/>
</dbReference>
<feature type="domain" description="Flagellar hook protein FlgE/F/G-like D1" evidence="6">
    <location>
        <begin position="81"/>
        <end position="145"/>
    </location>
</feature>
<gene>
    <name evidence="7" type="primary">flgF_1</name>
    <name evidence="7" type="ORF">GALL_34280</name>
</gene>
<feature type="domain" description="Flagellar basal body rod protein N-terminal" evidence="4">
    <location>
        <begin position="5"/>
        <end position="35"/>
    </location>
</feature>
<evidence type="ECO:0000259" key="4">
    <source>
        <dbReference type="Pfam" id="PF00460"/>
    </source>
</evidence>
<organism evidence="7">
    <name type="scientific">mine drainage metagenome</name>
    <dbReference type="NCBI Taxonomy" id="410659"/>
    <lineage>
        <taxon>unclassified sequences</taxon>
        <taxon>metagenomes</taxon>
        <taxon>ecological metagenomes</taxon>
    </lineage>
</organism>
<reference evidence="7" key="1">
    <citation type="submission" date="2016-10" db="EMBL/GenBank/DDBJ databases">
        <title>Sequence of Gallionella enrichment culture.</title>
        <authorList>
            <person name="Poehlein A."/>
            <person name="Muehling M."/>
            <person name="Daniel R."/>
        </authorList>
    </citation>
    <scope>NUCLEOTIDE SEQUENCE</scope>
</reference>
<evidence type="ECO:0000259" key="6">
    <source>
        <dbReference type="Pfam" id="PF22692"/>
    </source>
</evidence>
<feature type="domain" description="Flagellar basal-body/hook protein C-terminal" evidence="5">
    <location>
        <begin position="198"/>
        <end position="240"/>
    </location>
</feature>
<sequence>MDRLIYTAMTGASHTMQQQASVAQNLSNVNTPGFRSTIDTFRSVPLVGEGLATRTFVVDSTSGTDFTPGVMQATGRTLDVAIDGKGWIAVEDGNGNEAYTRNGSLQVLPNGILQSRNGMNVVGDSGPITIPPDTQVTIAKDGTISTVPSGTMAAQVVLVGRLKLVNPPEDQLVRGEDGLFRTRDGKPADADIKVGVVSGNLEGSNTNMVESMVNMISLSRQFDMQMKMLTTADDNAKQASGVLSVTG</sequence>